<protein>
    <recommendedName>
        <fullName evidence="2">SnoaL-like domain-containing protein</fullName>
    </recommendedName>
</protein>
<dbReference type="SUPFAM" id="SSF54427">
    <property type="entry name" value="NTF2-like"/>
    <property type="match status" value="1"/>
</dbReference>
<gene>
    <name evidence="3" type="ORF">UCDDA912_g04399</name>
</gene>
<feature type="signal peptide" evidence="1">
    <location>
        <begin position="1"/>
        <end position="15"/>
    </location>
</feature>
<evidence type="ECO:0000259" key="2">
    <source>
        <dbReference type="Pfam" id="PF13577"/>
    </source>
</evidence>
<feature type="domain" description="SnoaL-like" evidence="2">
    <location>
        <begin position="45"/>
        <end position="140"/>
    </location>
</feature>
<organism evidence="3 4">
    <name type="scientific">Diaporthe ampelina</name>
    <dbReference type="NCBI Taxonomy" id="1214573"/>
    <lineage>
        <taxon>Eukaryota</taxon>
        <taxon>Fungi</taxon>
        <taxon>Dikarya</taxon>
        <taxon>Ascomycota</taxon>
        <taxon>Pezizomycotina</taxon>
        <taxon>Sordariomycetes</taxon>
        <taxon>Sordariomycetidae</taxon>
        <taxon>Diaporthales</taxon>
        <taxon>Diaporthaceae</taxon>
        <taxon>Diaporthe</taxon>
    </lineage>
</organism>
<proteinExistence type="predicted"/>
<name>A0A0G2HKR8_9PEZI</name>
<dbReference type="EMBL" id="LCUC01000152">
    <property type="protein sequence ID" value="KKY35618.1"/>
    <property type="molecule type" value="Genomic_DNA"/>
</dbReference>
<evidence type="ECO:0000313" key="4">
    <source>
        <dbReference type="Proteomes" id="UP000034680"/>
    </source>
</evidence>
<dbReference type="Pfam" id="PF13577">
    <property type="entry name" value="SnoaL_4"/>
    <property type="match status" value="1"/>
</dbReference>
<feature type="chain" id="PRO_5013039998" description="SnoaL-like domain-containing protein" evidence="1">
    <location>
        <begin position="16"/>
        <end position="156"/>
    </location>
</feature>
<reference evidence="3 4" key="1">
    <citation type="submission" date="2015-05" db="EMBL/GenBank/DDBJ databases">
        <title>Distinctive expansion of gene families associated with plant cell wall degradation and secondary metabolism in the genomes of grapevine trunk pathogens.</title>
        <authorList>
            <person name="Lawrence D.P."/>
            <person name="Travadon R."/>
            <person name="Rolshausen P.E."/>
            <person name="Baumgartner K."/>
        </authorList>
    </citation>
    <scope>NUCLEOTIDE SEQUENCE [LARGE SCALE GENOMIC DNA]</scope>
    <source>
        <strain evidence="3">DA912</strain>
    </source>
</reference>
<evidence type="ECO:0000313" key="3">
    <source>
        <dbReference type="EMBL" id="KKY35618.1"/>
    </source>
</evidence>
<evidence type="ECO:0000256" key="1">
    <source>
        <dbReference type="SAM" id="SignalP"/>
    </source>
</evidence>
<dbReference type="AlphaFoldDB" id="A0A0G2HKR8"/>
<dbReference type="InterPro" id="IPR032710">
    <property type="entry name" value="NTF2-like_dom_sf"/>
</dbReference>
<dbReference type="Proteomes" id="UP000034680">
    <property type="component" value="Unassembled WGS sequence"/>
</dbReference>
<accession>A0A0G2HKR8</accession>
<comment type="caution">
    <text evidence="3">The sequence shown here is derived from an EMBL/GenBank/DDBJ whole genome shotgun (WGS) entry which is preliminary data.</text>
</comment>
<dbReference type="Gene3D" id="3.10.450.50">
    <property type="match status" value="1"/>
</dbReference>
<dbReference type="InterPro" id="IPR037401">
    <property type="entry name" value="SnoaL-like"/>
</dbReference>
<keyword evidence="1" id="KW-0732">Signal</keyword>
<dbReference type="OrthoDB" id="2148716at2759"/>
<keyword evidence="4" id="KW-1185">Reference proteome</keyword>
<reference evidence="3 4" key="2">
    <citation type="submission" date="2015-05" db="EMBL/GenBank/DDBJ databases">
        <authorList>
            <person name="Morales-Cruz A."/>
            <person name="Amrine K.C."/>
            <person name="Cantu D."/>
        </authorList>
    </citation>
    <scope>NUCLEOTIDE SEQUENCE [LARGE SCALE GENOMIC DNA]</scope>
    <source>
        <strain evidence="3">DA912</strain>
    </source>
</reference>
<sequence length="156" mass="16412">MQAFLIFLQVVLAMAAFPSPIPLSSLPSLFASDEDRSPPDPIVESQIRNTLATYAFAIDSKNFSALSSVFHPDAVANYSEPLNVITGLPEIISTLEASLALFAGTQHAYGTQAIRVDSTGKSARAVTYYTAAHFGKGNAEGQGPLVGNLSAFTGTT</sequence>